<gene>
    <name evidence="13" type="ORF">HF086_016009</name>
</gene>
<evidence type="ECO:0000256" key="3">
    <source>
        <dbReference type="ARBA" id="ARBA00007823"/>
    </source>
</evidence>
<feature type="region of interest" description="Disordered" evidence="11">
    <location>
        <begin position="242"/>
        <end position="274"/>
    </location>
</feature>
<dbReference type="InterPro" id="IPR027794">
    <property type="entry name" value="tRNase_Z_dom"/>
</dbReference>
<evidence type="ECO:0000256" key="9">
    <source>
        <dbReference type="ARBA" id="ARBA00022801"/>
    </source>
</evidence>
<keyword evidence="8" id="KW-0255">Endonuclease</keyword>
<dbReference type="InterPro" id="IPR036866">
    <property type="entry name" value="RibonucZ/Hydroxyglut_hydro"/>
</dbReference>
<dbReference type="PANTHER" id="PTHR12553">
    <property type="entry name" value="ZINC PHOSPHODIESTERASE ELAC PROTEIN 2"/>
    <property type="match status" value="1"/>
</dbReference>
<keyword evidence="6" id="KW-0540">Nuclease</keyword>
<evidence type="ECO:0000256" key="8">
    <source>
        <dbReference type="ARBA" id="ARBA00022759"/>
    </source>
</evidence>
<comment type="caution">
    <text evidence="13">The sequence shown here is derived from an EMBL/GenBank/DDBJ whole genome shotgun (WGS) entry which is preliminary data.</text>
</comment>
<keyword evidence="5" id="KW-0819">tRNA processing</keyword>
<dbReference type="AlphaFoldDB" id="A0A922MP49"/>
<evidence type="ECO:0000256" key="4">
    <source>
        <dbReference type="ARBA" id="ARBA00012477"/>
    </source>
</evidence>
<keyword evidence="7" id="KW-0479">Metal-binding</keyword>
<keyword evidence="9" id="KW-0378">Hydrolase</keyword>
<evidence type="ECO:0000256" key="1">
    <source>
        <dbReference type="ARBA" id="ARBA00000402"/>
    </source>
</evidence>
<dbReference type="Gene3D" id="3.60.15.10">
    <property type="entry name" value="Ribonuclease Z/Hydroxyacylglutathione hydrolase-like"/>
    <property type="match status" value="2"/>
</dbReference>
<evidence type="ECO:0000256" key="10">
    <source>
        <dbReference type="ARBA" id="ARBA00022833"/>
    </source>
</evidence>
<dbReference type="Proteomes" id="UP000814243">
    <property type="component" value="Unassembled WGS sequence"/>
</dbReference>
<accession>A0A922MP49</accession>
<comment type="catalytic activity">
    <reaction evidence="1">
        <text>Endonucleolytic cleavage of RNA, removing extra 3' nucleotides from tRNA precursor, generating 3' termini of tRNAs. A 3'-hydroxy group is left at the tRNA terminus and a 5'-phosphoryl group is left at the trailer molecule.</text>
        <dbReference type="EC" id="3.1.26.11"/>
    </reaction>
</comment>
<evidence type="ECO:0000256" key="6">
    <source>
        <dbReference type="ARBA" id="ARBA00022722"/>
    </source>
</evidence>
<dbReference type="SUPFAM" id="SSF56281">
    <property type="entry name" value="Metallo-hydrolase/oxidoreductase"/>
    <property type="match status" value="2"/>
</dbReference>
<dbReference type="GO" id="GO:0046872">
    <property type="term" value="F:metal ion binding"/>
    <property type="evidence" value="ECO:0007669"/>
    <property type="project" value="UniProtKB-KW"/>
</dbReference>
<comment type="similarity">
    <text evidence="3">Belongs to the RNase Z family.</text>
</comment>
<dbReference type="InterPro" id="IPR047151">
    <property type="entry name" value="RNZ2-like"/>
</dbReference>
<evidence type="ECO:0000256" key="2">
    <source>
        <dbReference type="ARBA" id="ARBA00001947"/>
    </source>
</evidence>
<dbReference type="PANTHER" id="PTHR12553:SF49">
    <property type="entry name" value="ZINC PHOSPHODIESTERASE ELAC PROTEIN 2"/>
    <property type="match status" value="1"/>
</dbReference>
<dbReference type="GO" id="GO:1990180">
    <property type="term" value="P:mitochondrial tRNA 3'-end processing"/>
    <property type="evidence" value="ECO:0007669"/>
    <property type="project" value="TreeGrafter"/>
</dbReference>
<evidence type="ECO:0000256" key="11">
    <source>
        <dbReference type="SAM" id="MobiDB-lite"/>
    </source>
</evidence>
<proteinExistence type="inferred from homology"/>
<evidence type="ECO:0000259" key="12">
    <source>
        <dbReference type="Pfam" id="PF13691"/>
    </source>
</evidence>
<evidence type="ECO:0000256" key="7">
    <source>
        <dbReference type="ARBA" id="ARBA00022723"/>
    </source>
</evidence>
<dbReference type="GO" id="GO:0005739">
    <property type="term" value="C:mitochondrion"/>
    <property type="evidence" value="ECO:0007669"/>
    <property type="project" value="TreeGrafter"/>
</dbReference>
<organism evidence="13 14">
    <name type="scientific">Spodoptera exigua</name>
    <name type="common">Beet armyworm</name>
    <name type="synonym">Noctua fulgens</name>
    <dbReference type="NCBI Taxonomy" id="7107"/>
    <lineage>
        <taxon>Eukaryota</taxon>
        <taxon>Metazoa</taxon>
        <taxon>Ecdysozoa</taxon>
        <taxon>Arthropoda</taxon>
        <taxon>Hexapoda</taxon>
        <taxon>Insecta</taxon>
        <taxon>Pterygota</taxon>
        <taxon>Neoptera</taxon>
        <taxon>Endopterygota</taxon>
        <taxon>Lepidoptera</taxon>
        <taxon>Glossata</taxon>
        <taxon>Ditrysia</taxon>
        <taxon>Noctuoidea</taxon>
        <taxon>Noctuidae</taxon>
        <taxon>Amphipyrinae</taxon>
        <taxon>Spodoptera</taxon>
    </lineage>
</organism>
<feature type="domain" description="tRNase Z endonuclease" evidence="12">
    <location>
        <begin position="81"/>
        <end position="128"/>
    </location>
</feature>
<sequence>MYGISVLFSSRVVSKRSLRPYSSDSTKKLLEFLADMPKATSGRIAEAQRQRQHISKKSEKYGPSTVYLQVIGSGARGAPNTLYLFTDQKRYLFNCGECTQRLAHEHKVKLSRLDHIFITSKTWRNIGGLPGLSLTLQDVGVPNITLHGPEGLDELYTATKRFVIMKDMNVTMAKCTPSEDFEDNVMRVEYILLGPNDNILQGKEKPAAKKPRLDSNSDKEYEEFIHDDTDYYRSDIRNLEANSANPQRAKNLREKVKPKPLHTEKENAAKKKTDKVLHDLQKKSNCSVAYICTLKKRLGTLDLAKCVELGVKPGPMLGQLKSGQDVVLPDGSLVMSKDVKTPDDPGPVFIGSEAVHRTQHKLHLLDPDIFPLLRDVSVPAVWDAHPPVPKTNSPIRLKGLEELKNKIALAQFQNIINLEGSAKGDGHQPAVEECDSVSKLELMAGRTLTMYHLRPKKQLDRTAEPKLHIQSYIQETMDVDGFVGSLEQFRHLVDSMRFTRCDSKEYPKVVFLGTGSCIPSKTRNTSAIVLQIDENKSILLDCGEGTFGQLVRFYGPKKVNSFLRTLKAIYISHLHADHHIGLIGVIQARREAIQELGPVGDDTPPPPPLYLLAPGQIITWLTCFTTTSRTQK</sequence>
<reference evidence="13" key="1">
    <citation type="journal article" date="2021" name="G3 (Bethesda)">
        <title>Genome and transcriptome analysis of the beet armyworm Spodoptera exigua reveals targets for pest control. .</title>
        <authorList>
            <person name="Simon S."/>
            <person name="Breeschoten T."/>
            <person name="Jansen H.J."/>
            <person name="Dirks R.P."/>
            <person name="Schranz M.E."/>
            <person name="Ros V.I.D."/>
        </authorList>
    </citation>
    <scope>NUCLEOTIDE SEQUENCE</scope>
    <source>
        <strain evidence="13">TB_SE_WUR_2020</strain>
    </source>
</reference>
<dbReference type="Pfam" id="PF23023">
    <property type="entry name" value="Anti-Pycsar_Apyc1"/>
    <property type="match status" value="1"/>
</dbReference>
<evidence type="ECO:0000313" key="13">
    <source>
        <dbReference type="EMBL" id="KAH9640078.1"/>
    </source>
</evidence>
<dbReference type="GO" id="GO:0042781">
    <property type="term" value="F:3'-tRNA processing endoribonuclease activity"/>
    <property type="evidence" value="ECO:0007669"/>
    <property type="project" value="UniProtKB-EC"/>
</dbReference>
<feature type="compositionally biased region" description="Basic and acidic residues" evidence="11">
    <location>
        <begin position="251"/>
        <end position="274"/>
    </location>
</feature>
<keyword evidence="10" id="KW-0862">Zinc</keyword>
<dbReference type="EMBL" id="JACEFF010000295">
    <property type="protein sequence ID" value="KAH9640078.1"/>
    <property type="molecule type" value="Genomic_DNA"/>
</dbReference>
<protein>
    <recommendedName>
        <fullName evidence="4">ribonuclease Z</fullName>
        <ecNumber evidence="4">3.1.26.11</ecNumber>
    </recommendedName>
</protein>
<dbReference type="Pfam" id="PF13691">
    <property type="entry name" value="Lactamase_B_4"/>
    <property type="match status" value="1"/>
</dbReference>
<comment type="cofactor">
    <cofactor evidence="2">
        <name>Zn(2+)</name>
        <dbReference type="ChEBI" id="CHEBI:29105"/>
    </cofactor>
</comment>
<dbReference type="EC" id="3.1.26.11" evidence="4"/>
<evidence type="ECO:0000256" key="5">
    <source>
        <dbReference type="ARBA" id="ARBA00022694"/>
    </source>
</evidence>
<name>A0A922MP49_SPOEX</name>
<evidence type="ECO:0000313" key="14">
    <source>
        <dbReference type="Proteomes" id="UP000814243"/>
    </source>
</evidence>